<dbReference type="PROSITE" id="PS52012">
    <property type="entry name" value="CFEM"/>
    <property type="match status" value="1"/>
</dbReference>
<dbReference type="GO" id="GO:0046872">
    <property type="term" value="F:metal ion binding"/>
    <property type="evidence" value="ECO:0007669"/>
    <property type="project" value="UniProtKB-UniRule"/>
</dbReference>
<dbReference type="HOGENOM" id="CLU_147526_0_0_1"/>
<feature type="disulfide bond" evidence="15">
    <location>
        <begin position="64"/>
        <end position="71"/>
    </location>
</feature>
<dbReference type="GeneID" id="2902840"/>
<evidence type="ECO:0000256" key="8">
    <source>
        <dbReference type="ARBA" id="ARBA00022723"/>
    </source>
</evidence>
<evidence type="ECO:0000256" key="15">
    <source>
        <dbReference type="PROSITE-ProRule" id="PRU01356"/>
    </source>
</evidence>
<feature type="signal peptide" evidence="16">
    <location>
        <begin position="1"/>
        <end position="21"/>
    </location>
</feature>
<gene>
    <name evidence="18" type="ordered locus">DEHA2E24156g</name>
</gene>
<dbReference type="OrthoDB" id="2496787at2759"/>
<dbReference type="AlphaFoldDB" id="Q6BN70"/>
<dbReference type="SMART" id="SM00747">
    <property type="entry name" value="CFEM"/>
    <property type="match status" value="1"/>
</dbReference>
<keyword evidence="13" id="KW-0325">Glycoprotein</keyword>
<feature type="binding site" description="axial binding residue" evidence="15">
    <location>
        <position position="68"/>
    </location>
    <ligand>
        <name>heme</name>
        <dbReference type="ChEBI" id="CHEBI:30413"/>
    </ligand>
    <ligandPart>
        <name>Fe</name>
        <dbReference type="ChEBI" id="CHEBI:18248"/>
    </ligandPart>
</feature>
<dbReference type="GO" id="GO:0005576">
    <property type="term" value="C:extracellular region"/>
    <property type="evidence" value="ECO:0007669"/>
    <property type="project" value="UniProtKB-SubCell"/>
</dbReference>
<keyword evidence="7" id="KW-0336">GPI-anchor</keyword>
<evidence type="ECO:0000256" key="12">
    <source>
        <dbReference type="ARBA" id="ARBA00023157"/>
    </source>
</evidence>
<proteinExistence type="inferred from homology"/>
<evidence type="ECO:0000256" key="2">
    <source>
        <dbReference type="ARBA" id="ARBA00004613"/>
    </source>
</evidence>
<evidence type="ECO:0000256" key="16">
    <source>
        <dbReference type="SAM" id="SignalP"/>
    </source>
</evidence>
<evidence type="ECO:0000313" key="18">
    <source>
        <dbReference type="EMBL" id="CAG88639.1"/>
    </source>
</evidence>
<evidence type="ECO:0000256" key="13">
    <source>
        <dbReference type="ARBA" id="ARBA00023180"/>
    </source>
</evidence>
<dbReference type="InterPro" id="IPR051735">
    <property type="entry name" value="CFEM_domain"/>
</dbReference>
<dbReference type="Proteomes" id="UP000000599">
    <property type="component" value="Chromosome E"/>
</dbReference>
<keyword evidence="4" id="KW-1003">Cell membrane</keyword>
<feature type="disulfide bond" evidence="15">
    <location>
        <begin position="54"/>
        <end position="85"/>
    </location>
</feature>
<feature type="domain" description="CFEM" evidence="17">
    <location>
        <begin position="22"/>
        <end position="133"/>
    </location>
</feature>
<dbReference type="Pfam" id="PF05730">
    <property type="entry name" value="CFEM"/>
    <property type="match status" value="1"/>
</dbReference>
<dbReference type="PANTHER" id="PTHR37928:SF2">
    <property type="entry name" value="GPI ANCHORED CFEM DOMAIN PROTEIN (AFU_ORTHOLOGUE AFUA_6G10580)"/>
    <property type="match status" value="1"/>
</dbReference>
<name>Q6BN70_DEBHA</name>
<keyword evidence="5" id="KW-0964">Secreted</keyword>
<keyword evidence="12 15" id="KW-1015">Disulfide bond</keyword>
<keyword evidence="8 15" id="KW-0479">Metal-binding</keyword>
<evidence type="ECO:0000256" key="6">
    <source>
        <dbReference type="ARBA" id="ARBA00022617"/>
    </source>
</evidence>
<keyword evidence="11" id="KW-0472">Membrane</keyword>
<dbReference type="RefSeq" id="XP_460350.1">
    <property type="nucleotide sequence ID" value="XM_460350.1"/>
</dbReference>
<comment type="subcellular location">
    <subcellularLocation>
        <location evidence="1">Cell membrane</location>
        <topology evidence="1">Lipid-anchor</topology>
        <topology evidence="1">GPI-anchor</topology>
    </subcellularLocation>
    <subcellularLocation>
        <location evidence="2">Secreted</location>
    </subcellularLocation>
</comment>
<dbReference type="GO" id="GO:0098552">
    <property type="term" value="C:side of membrane"/>
    <property type="evidence" value="ECO:0007669"/>
    <property type="project" value="UniProtKB-KW"/>
</dbReference>
<sequence length="138" mass="14345">MISFNLLATAIVSFYASSASAEDYATYPSVAHTATINGFADPIYSKLPECAQSCVKEDTDSTPCPYWDPGCLCVMSNWGAPVAECIAENCKGGDVSTATSLATSICSSAGVPSPYWYIQASDATALQSAAEATVTSQN</sequence>
<evidence type="ECO:0000256" key="10">
    <source>
        <dbReference type="ARBA" id="ARBA00023004"/>
    </source>
</evidence>
<protein>
    <submittedName>
        <fullName evidence="18">DEHA2E24156p</fullName>
    </submittedName>
</protein>
<evidence type="ECO:0000256" key="14">
    <source>
        <dbReference type="ARBA" id="ARBA00023288"/>
    </source>
</evidence>
<dbReference type="eggNOG" id="ENOG502SFDE">
    <property type="taxonomic scope" value="Eukaryota"/>
</dbReference>
<dbReference type="PANTHER" id="PTHR37928">
    <property type="entry name" value="CFEM DOMAIN PROTEIN (AFU_ORTHOLOGUE AFUA_6G14090)"/>
    <property type="match status" value="1"/>
</dbReference>
<dbReference type="GO" id="GO:0005886">
    <property type="term" value="C:plasma membrane"/>
    <property type="evidence" value="ECO:0007669"/>
    <property type="project" value="UniProtKB-SubCell"/>
</dbReference>
<evidence type="ECO:0000256" key="11">
    <source>
        <dbReference type="ARBA" id="ARBA00023136"/>
    </source>
</evidence>
<keyword evidence="6 15" id="KW-0349">Heme</keyword>
<comment type="similarity">
    <text evidence="3">Belongs to the RBT5 family.</text>
</comment>
<evidence type="ECO:0000313" key="19">
    <source>
        <dbReference type="Proteomes" id="UP000000599"/>
    </source>
</evidence>
<dbReference type="InterPro" id="IPR008427">
    <property type="entry name" value="Extracellular_membr_CFEM_dom"/>
</dbReference>
<keyword evidence="19" id="KW-1185">Reference proteome</keyword>
<feature type="disulfide bond" evidence="15">
    <location>
        <begin position="73"/>
        <end position="106"/>
    </location>
</feature>
<keyword evidence="9 16" id="KW-0732">Signal</keyword>
<evidence type="ECO:0000256" key="1">
    <source>
        <dbReference type="ARBA" id="ARBA00004609"/>
    </source>
</evidence>
<keyword evidence="14" id="KW-0449">Lipoprotein</keyword>
<feature type="chain" id="PRO_5004272217" evidence="16">
    <location>
        <begin position="22"/>
        <end position="138"/>
    </location>
</feature>
<dbReference type="KEGG" id="dha:DEHA2E24156g"/>
<evidence type="ECO:0000256" key="5">
    <source>
        <dbReference type="ARBA" id="ARBA00022525"/>
    </source>
</evidence>
<keyword evidence="10 15" id="KW-0408">Iron</keyword>
<accession>Q6BN70</accession>
<evidence type="ECO:0000256" key="3">
    <source>
        <dbReference type="ARBA" id="ARBA00010031"/>
    </source>
</evidence>
<dbReference type="OMA" id="IGECVAS"/>
<evidence type="ECO:0000256" key="7">
    <source>
        <dbReference type="ARBA" id="ARBA00022622"/>
    </source>
</evidence>
<feature type="disulfide bond" evidence="15">
    <location>
        <begin position="50"/>
        <end position="90"/>
    </location>
</feature>
<evidence type="ECO:0000256" key="9">
    <source>
        <dbReference type="ARBA" id="ARBA00022729"/>
    </source>
</evidence>
<organism evidence="18 19">
    <name type="scientific">Debaryomyces hansenii (strain ATCC 36239 / CBS 767 / BCRC 21394 / JCM 1990 / NBRC 0083 / IGC 2968)</name>
    <name type="common">Yeast</name>
    <name type="synonym">Torulaspora hansenii</name>
    <dbReference type="NCBI Taxonomy" id="284592"/>
    <lineage>
        <taxon>Eukaryota</taxon>
        <taxon>Fungi</taxon>
        <taxon>Dikarya</taxon>
        <taxon>Ascomycota</taxon>
        <taxon>Saccharomycotina</taxon>
        <taxon>Pichiomycetes</taxon>
        <taxon>Debaryomycetaceae</taxon>
        <taxon>Debaryomyces</taxon>
    </lineage>
</organism>
<dbReference type="InParanoid" id="Q6BN70"/>
<reference evidence="18 19" key="1">
    <citation type="journal article" date="2004" name="Nature">
        <title>Genome evolution in yeasts.</title>
        <authorList>
            <consortium name="Genolevures"/>
            <person name="Dujon B."/>
            <person name="Sherman D."/>
            <person name="Fischer G."/>
            <person name="Durrens P."/>
            <person name="Casaregola S."/>
            <person name="Lafontaine I."/>
            <person name="de Montigny J."/>
            <person name="Marck C."/>
            <person name="Neuveglise C."/>
            <person name="Talla E."/>
            <person name="Goffard N."/>
            <person name="Frangeul L."/>
            <person name="Aigle M."/>
            <person name="Anthouard V."/>
            <person name="Babour A."/>
            <person name="Barbe V."/>
            <person name="Barnay S."/>
            <person name="Blanchin S."/>
            <person name="Beckerich J.M."/>
            <person name="Beyne E."/>
            <person name="Bleykasten C."/>
            <person name="Boisrame A."/>
            <person name="Boyer J."/>
            <person name="Cattolico L."/>
            <person name="Confanioleri F."/>
            <person name="de Daruvar A."/>
            <person name="Despons L."/>
            <person name="Fabre E."/>
            <person name="Fairhead C."/>
            <person name="Ferry-Dumazet H."/>
            <person name="Groppi A."/>
            <person name="Hantraye F."/>
            <person name="Hennequin C."/>
            <person name="Jauniaux N."/>
            <person name="Joyet P."/>
            <person name="Kachouri R."/>
            <person name="Kerrest A."/>
            <person name="Koszul R."/>
            <person name="Lemaire M."/>
            <person name="Lesur I."/>
            <person name="Ma L."/>
            <person name="Muller H."/>
            <person name="Nicaud J.M."/>
            <person name="Nikolski M."/>
            <person name="Oztas S."/>
            <person name="Ozier-Kalogeropoulos O."/>
            <person name="Pellenz S."/>
            <person name="Potier S."/>
            <person name="Richard G.F."/>
            <person name="Straub M.L."/>
            <person name="Suleau A."/>
            <person name="Swennene D."/>
            <person name="Tekaia F."/>
            <person name="Wesolowski-Louvel M."/>
            <person name="Westhof E."/>
            <person name="Wirth B."/>
            <person name="Zeniou-Meyer M."/>
            <person name="Zivanovic I."/>
            <person name="Bolotin-Fukuhara M."/>
            <person name="Thierry A."/>
            <person name="Bouchier C."/>
            <person name="Caudron B."/>
            <person name="Scarpelli C."/>
            <person name="Gaillardin C."/>
            <person name="Weissenbach J."/>
            <person name="Wincker P."/>
            <person name="Souciet J.L."/>
        </authorList>
    </citation>
    <scope>NUCLEOTIDE SEQUENCE [LARGE SCALE GENOMIC DNA]</scope>
    <source>
        <strain evidence="19">ATCC 36239 / CBS 767 / BCRC 21394 / JCM 1990 / NBRC 0083 / IGC 2968</strain>
    </source>
</reference>
<evidence type="ECO:0000256" key="4">
    <source>
        <dbReference type="ARBA" id="ARBA00022475"/>
    </source>
</evidence>
<dbReference type="EMBL" id="CR382137">
    <property type="protein sequence ID" value="CAG88639.1"/>
    <property type="molecule type" value="Genomic_DNA"/>
</dbReference>
<evidence type="ECO:0000259" key="17">
    <source>
        <dbReference type="PROSITE" id="PS52012"/>
    </source>
</evidence>